<dbReference type="SMART" id="SM00450">
    <property type="entry name" value="RHOD"/>
    <property type="match status" value="1"/>
</dbReference>
<sequence>MNTISVEELKRKLDAGESVNLLDVREDYERAAFNIGGIHIPIGKIQLFETDPIKEWKEKEFVVYCRSGNRSGMAAMILQQAGYQNPINLTGGLLAWVEKYGEEI</sequence>
<dbReference type="PANTHER" id="PTHR43031:SF17">
    <property type="entry name" value="SULFURTRANSFERASE YTWF-RELATED"/>
    <property type="match status" value="1"/>
</dbReference>
<organism evidence="2 3">
    <name type="scientific">Arachidicoccus soli</name>
    <dbReference type="NCBI Taxonomy" id="2341117"/>
    <lineage>
        <taxon>Bacteria</taxon>
        <taxon>Pseudomonadati</taxon>
        <taxon>Bacteroidota</taxon>
        <taxon>Chitinophagia</taxon>
        <taxon>Chitinophagales</taxon>
        <taxon>Chitinophagaceae</taxon>
        <taxon>Arachidicoccus</taxon>
    </lineage>
</organism>
<dbReference type="KEGG" id="ark:D6B99_03485"/>
<evidence type="ECO:0000313" key="2">
    <source>
        <dbReference type="EMBL" id="AYD46757.1"/>
    </source>
</evidence>
<dbReference type="InterPro" id="IPR036873">
    <property type="entry name" value="Rhodanese-like_dom_sf"/>
</dbReference>
<dbReference type="InterPro" id="IPR050229">
    <property type="entry name" value="GlpE_sulfurtransferase"/>
</dbReference>
<dbReference type="SUPFAM" id="SSF52821">
    <property type="entry name" value="Rhodanese/Cell cycle control phosphatase"/>
    <property type="match status" value="1"/>
</dbReference>
<gene>
    <name evidence="2" type="ORF">D6B99_03485</name>
</gene>
<protein>
    <submittedName>
        <fullName evidence="2">Rhodanese-like domain-containing protein</fullName>
    </submittedName>
</protein>
<dbReference type="EMBL" id="CP032489">
    <property type="protein sequence ID" value="AYD46757.1"/>
    <property type="molecule type" value="Genomic_DNA"/>
</dbReference>
<dbReference type="CDD" id="cd00158">
    <property type="entry name" value="RHOD"/>
    <property type="match status" value="1"/>
</dbReference>
<name>A0A386HLI3_9BACT</name>
<evidence type="ECO:0000259" key="1">
    <source>
        <dbReference type="PROSITE" id="PS50206"/>
    </source>
</evidence>
<dbReference type="PANTHER" id="PTHR43031">
    <property type="entry name" value="FAD-DEPENDENT OXIDOREDUCTASE"/>
    <property type="match status" value="1"/>
</dbReference>
<dbReference type="InterPro" id="IPR001763">
    <property type="entry name" value="Rhodanese-like_dom"/>
</dbReference>
<reference evidence="2 3" key="1">
    <citation type="submission" date="2018-09" db="EMBL/GenBank/DDBJ databases">
        <title>Arachidicoccus sp. nov., a bacterium isolated from soil.</title>
        <authorList>
            <person name="Weon H.-Y."/>
            <person name="Kwon S.-W."/>
            <person name="Lee S.A."/>
        </authorList>
    </citation>
    <scope>NUCLEOTIDE SEQUENCE [LARGE SCALE GENOMIC DNA]</scope>
    <source>
        <strain evidence="2 3">KIS59-12</strain>
    </source>
</reference>
<dbReference type="Pfam" id="PF00581">
    <property type="entry name" value="Rhodanese"/>
    <property type="match status" value="1"/>
</dbReference>
<accession>A0A386HLI3</accession>
<dbReference type="AlphaFoldDB" id="A0A386HLI3"/>
<feature type="domain" description="Rhodanese" evidence="1">
    <location>
        <begin position="15"/>
        <end position="98"/>
    </location>
</feature>
<evidence type="ECO:0000313" key="3">
    <source>
        <dbReference type="Proteomes" id="UP000266118"/>
    </source>
</evidence>
<dbReference type="RefSeq" id="WP_119985117.1">
    <property type="nucleotide sequence ID" value="NZ_CP032489.1"/>
</dbReference>
<dbReference type="PROSITE" id="PS50206">
    <property type="entry name" value="RHODANESE_3"/>
    <property type="match status" value="1"/>
</dbReference>
<dbReference type="OrthoDB" id="9808735at2"/>
<keyword evidence="3" id="KW-1185">Reference proteome</keyword>
<dbReference type="Gene3D" id="3.40.250.10">
    <property type="entry name" value="Rhodanese-like domain"/>
    <property type="match status" value="1"/>
</dbReference>
<dbReference type="Proteomes" id="UP000266118">
    <property type="component" value="Chromosome"/>
</dbReference>
<proteinExistence type="predicted"/>